<dbReference type="Proteomes" id="UP000228859">
    <property type="component" value="Unassembled WGS sequence"/>
</dbReference>
<evidence type="ECO:0000313" key="2">
    <source>
        <dbReference type="EMBL" id="DAB38863.1"/>
    </source>
</evidence>
<name>A0A2D3WQ84_9BACT</name>
<dbReference type="InterPro" id="IPR025285">
    <property type="entry name" value="DUF4145"/>
</dbReference>
<evidence type="ECO:0000259" key="1">
    <source>
        <dbReference type="Pfam" id="PF13643"/>
    </source>
</evidence>
<feature type="domain" description="DUF4145" evidence="1">
    <location>
        <begin position="105"/>
        <end position="195"/>
    </location>
</feature>
<proteinExistence type="predicted"/>
<organism evidence="2 3">
    <name type="scientific">Sulfuricurvum kujiense</name>
    <dbReference type="NCBI Taxonomy" id="148813"/>
    <lineage>
        <taxon>Bacteria</taxon>
        <taxon>Pseudomonadati</taxon>
        <taxon>Campylobacterota</taxon>
        <taxon>Epsilonproteobacteria</taxon>
        <taxon>Campylobacterales</taxon>
        <taxon>Sulfurimonadaceae</taxon>
        <taxon>Sulfuricurvum</taxon>
    </lineage>
</organism>
<gene>
    <name evidence="2" type="ORF">CFH83_03885</name>
</gene>
<reference evidence="2 3" key="1">
    <citation type="journal article" date="2017" name="Front. Microbiol.">
        <title>Comparative Genomic Analysis of the Class Epsilonproteobacteria and Proposed Reclassification to Epsilonbacteraeota (phyl. nov.).</title>
        <authorList>
            <person name="Waite D.W."/>
            <person name="Vanwonterghem I."/>
            <person name="Rinke C."/>
            <person name="Parks D.H."/>
            <person name="Zhang Y."/>
            <person name="Takai K."/>
            <person name="Sievert S.M."/>
            <person name="Simon J."/>
            <person name="Campbell B.J."/>
            <person name="Hanson T.E."/>
            <person name="Woyke T."/>
            <person name="Klotz M.G."/>
            <person name="Hugenholtz P."/>
        </authorList>
    </citation>
    <scope>NUCLEOTIDE SEQUENCE [LARGE SCALE GENOMIC DNA]</scope>
    <source>
        <strain evidence="2">UBA12443</strain>
    </source>
</reference>
<dbReference type="EMBL" id="DLUI01000059">
    <property type="protein sequence ID" value="DAB38863.1"/>
    <property type="molecule type" value="Genomic_DNA"/>
</dbReference>
<dbReference type="RefSeq" id="WP_294896357.1">
    <property type="nucleotide sequence ID" value="NZ_DLUI01000059.1"/>
</dbReference>
<comment type="caution">
    <text evidence="2">The sequence shown here is derived from an EMBL/GenBank/DDBJ whole genome shotgun (WGS) entry which is preliminary data.</text>
</comment>
<accession>A0A2D3WQ84</accession>
<protein>
    <recommendedName>
        <fullName evidence="1">DUF4145 domain-containing protein</fullName>
    </recommendedName>
</protein>
<sequence>MTQFNWICPYCNQHATITHENFSSDYHSFEKGNKDKALRLITNVIVCPNGACKEYSIDAYLFKEISIAGRSQKHGSPLLTWRLKPNSSAKPFPDYIPNVIISDYNEACLIRDLSPKASATLSRRCLQGIIRDYFGVVEKRLIDEINGIKDKMDPLTWEAIDAVRKIGNIGAHMEKDIDLIIDVEPEEAQLLIGLIEILLKDLYITRHERQKHLESIIGVATQKIEEKSNGSK</sequence>
<dbReference type="Pfam" id="PF13643">
    <property type="entry name" value="DUF4145"/>
    <property type="match status" value="1"/>
</dbReference>
<dbReference type="AlphaFoldDB" id="A0A2D3WQ84"/>
<evidence type="ECO:0000313" key="3">
    <source>
        <dbReference type="Proteomes" id="UP000228859"/>
    </source>
</evidence>